<feature type="region of interest" description="Disordered" evidence="1">
    <location>
        <begin position="177"/>
        <end position="279"/>
    </location>
</feature>
<evidence type="ECO:0000256" key="3">
    <source>
        <dbReference type="SAM" id="SignalP"/>
    </source>
</evidence>
<dbReference type="Proteomes" id="UP000625574">
    <property type="component" value="Unassembled WGS sequence"/>
</dbReference>
<evidence type="ECO:0000313" key="5">
    <source>
        <dbReference type="EMBL" id="MBI9001176.1"/>
    </source>
</evidence>
<keyword evidence="2" id="KW-0472">Membrane</keyword>
<evidence type="ECO:0000259" key="4">
    <source>
        <dbReference type="PROSITE" id="PS50911"/>
    </source>
</evidence>
<keyword evidence="6" id="KW-1185">Reference proteome</keyword>
<feature type="transmembrane region" description="Helical" evidence="2">
    <location>
        <begin position="287"/>
        <end position="316"/>
    </location>
</feature>
<dbReference type="EMBL" id="JAEIOT010000011">
    <property type="protein sequence ID" value="MBI9001176.1"/>
    <property type="molecule type" value="Genomic_DNA"/>
</dbReference>
<reference evidence="5 6" key="1">
    <citation type="submission" date="2020-12" db="EMBL/GenBank/DDBJ databases">
        <title>Genome public.</title>
        <authorList>
            <person name="Sun Q."/>
        </authorList>
    </citation>
    <scope>NUCLEOTIDE SEQUENCE [LARGE SCALE GENOMIC DNA]</scope>
    <source>
        <strain evidence="5 6">CCM 8864</strain>
    </source>
</reference>
<evidence type="ECO:0000256" key="2">
    <source>
        <dbReference type="SAM" id="Phobius"/>
    </source>
</evidence>
<dbReference type="PROSITE" id="PS50911">
    <property type="entry name" value="CHAP"/>
    <property type="match status" value="1"/>
</dbReference>
<evidence type="ECO:0000313" key="6">
    <source>
        <dbReference type="Proteomes" id="UP000625574"/>
    </source>
</evidence>
<evidence type="ECO:0000256" key="1">
    <source>
        <dbReference type="SAM" id="MobiDB-lite"/>
    </source>
</evidence>
<protein>
    <submittedName>
        <fullName evidence="5">CHAP domain-containing protein</fullName>
    </submittedName>
</protein>
<feature type="signal peptide" evidence="3">
    <location>
        <begin position="1"/>
        <end position="31"/>
    </location>
</feature>
<dbReference type="SUPFAM" id="SSF54001">
    <property type="entry name" value="Cysteine proteinases"/>
    <property type="match status" value="1"/>
</dbReference>
<name>A0ABS0VXR8_9CORY</name>
<dbReference type="Pfam" id="PF05257">
    <property type="entry name" value="CHAP"/>
    <property type="match status" value="1"/>
</dbReference>
<feature type="chain" id="PRO_5046463232" evidence="3">
    <location>
        <begin position="32"/>
        <end position="319"/>
    </location>
</feature>
<dbReference type="RefSeq" id="WP_198736644.1">
    <property type="nucleotide sequence ID" value="NZ_JAEIOT010000011.1"/>
</dbReference>
<organism evidence="5 6">
    <name type="scientific">Corynebacterium marambiense</name>
    <dbReference type="NCBI Taxonomy" id="2765364"/>
    <lineage>
        <taxon>Bacteria</taxon>
        <taxon>Bacillati</taxon>
        <taxon>Actinomycetota</taxon>
        <taxon>Actinomycetes</taxon>
        <taxon>Mycobacteriales</taxon>
        <taxon>Corynebacteriaceae</taxon>
        <taxon>Corynebacterium</taxon>
    </lineage>
</organism>
<comment type="caution">
    <text evidence="5">The sequence shown here is derived from an EMBL/GenBank/DDBJ whole genome shotgun (WGS) entry which is preliminary data.</text>
</comment>
<keyword evidence="2" id="KW-1133">Transmembrane helix</keyword>
<gene>
    <name evidence="5" type="ORF">JDV76_09400</name>
</gene>
<keyword evidence="2" id="KW-0812">Transmembrane</keyword>
<dbReference type="Gene3D" id="3.90.1720.10">
    <property type="entry name" value="endopeptidase domain like (from Nostoc punctiforme)"/>
    <property type="match status" value="1"/>
</dbReference>
<feature type="compositionally biased region" description="Gly residues" evidence="1">
    <location>
        <begin position="190"/>
        <end position="225"/>
    </location>
</feature>
<dbReference type="InterPro" id="IPR038765">
    <property type="entry name" value="Papain-like_cys_pep_sf"/>
</dbReference>
<feature type="domain" description="Peptidase C51" evidence="4">
    <location>
        <begin position="44"/>
        <end position="173"/>
    </location>
</feature>
<sequence>MKNTTRLRRRLGVSLLSAGTVLAVMAAPASAAIETLCDKTSYDCVSVEGYGPYTDTWADKYYIGGKHNCTRYAAYVMAKRGLEDPGHSWGNAVEWWENAPGEKNNEPAVGAIAYFDAEWTTTYFGAESNLGHVGIVDKVNDDGSVEVSWDSWAPPKTAVQVYSGDQLPTGYIHIRDEEGNKAGDDEGEAGEGQVGGGDTDGSDTAGGGDTNDSTGGGDNQGGNTGGEEQPDKDDQGSTPGGGIKVDVGDINNSSGNTFNSSENSIGGGDLLSSSPDKEEDRAMKPGAILAFAGALIAVLIGILGAMPGFSAILGALAHR</sequence>
<proteinExistence type="predicted"/>
<dbReference type="InterPro" id="IPR007921">
    <property type="entry name" value="CHAP_dom"/>
</dbReference>
<accession>A0ABS0VXR8</accession>
<keyword evidence="3" id="KW-0732">Signal</keyword>
<feature type="compositionally biased region" description="Polar residues" evidence="1">
    <location>
        <begin position="250"/>
        <end position="264"/>
    </location>
</feature>